<dbReference type="Proteomes" id="UP000078504">
    <property type="component" value="Unassembled WGS sequence"/>
</dbReference>
<gene>
    <name evidence="4" type="ORF">M977_00449</name>
</gene>
<feature type="domain" description="Tyr recombinase" evidence="3">
    <location>
        <begin position="179"/>
        <end position="355"/>
    </location>
</feature>
<dbReference type="PATRIC" id="fig|1354253.4.peg.461"/>
<sequence length="369" mass="42775">MAFYTVEKRLRADGTTRYRCTVGVKSGGKYVFRENRTFQKLALAKGWGTKRVAYIEEFGLPNPETYSGKAISLSELIANYINHKDVELGRSKKEVLNRLAKSELATNELNVLTSQHYIEFCHLRKAQGCSPKTISDDISYIDSVLQAAKPLFNLEIDHSQMSDARIFLKHMKMVGTSNQRNRRPSNDEFELLLNGLKQKEKSAHSKAPFGDIFLLSTLTCTRIGELCRIRWDDIDEQQRSILVRDRKDPKKKVGNHMTVPLLGEAWDIVQRQPRVDERIFPFRERSITQTYRHVRDDLSIRDLRYHDLRREGASRLFEAGFSIEDVAQVTGHRSLNTLWKVYREMFPNTLHEKFDRLKKESLNHVANAS</sequence>
<name>A0A1B7I548_9ENTR</name>
<evidence type="ECO:0000256" key="1">
    <source>
        <dbReference type="ARBA" id="ARBA00022908"/>
    </source>
</evidence>
<keyword evidence="2" id="KW-0233">DNA recombination</keyword>
<dbReference type="GO" id="GO:0015074">
    <property type="term" value="P:DNA integration"/>
    <property type="evidence" value="ECO:0007669"/>
    <property type="project" value="UniProtKB-KW"/>
</dbReference>
<dbReference type="GO" id="GO:0006310">
    <property type="term" value="P:DNA recombination"/>
    <property type="evidence" value="ECO:0007669"/>
    <property type="project" value="UniProtKB-KW"/>
</dbReference>
<dbReference type="PANTHER" id="PTHR30349">
    <property type="entry name" value="PHAGE INTEGRASE-RELATED"/>
    <property type="match status" value="1"/>
</dbReference>
<keyword evidence="1" id="KW-0229">DNA integration</keyword>
<dbReference type="RefSeq" id="WP_064511917.1">
    <property type="nucleotide sequence ID" value="NZ_LXEP01000004.1"/>
</dbReference>
<dbReference type="GO" id="GO:0003677">
    <property type="term" value="F:DNA binding"/>
    <property type="evidence" value="ECO:0007669"/>
    <property type="project" value="InterPro"/>
</dbReference>
<dbReference type="Pfam" id="PF00589">
    <property type="entry name" value="Phage_integrase"/>
    <property type="match status" value="1"/>
</dbReference>
<dbReference type="SUPFAM" id="SSF56349">
    <property type="entry name" value="DNA breaking-rejoining enzymes"/>
    <property type="match status" value="1"/>
</dbReference>
<dbReference type="InterPro" id="IPR050090">
    <property type="entry name" value="Tyrosine_recombinase_XerCD"/>
</dbReference>
<dbReference type="InterPro" id="IPR013762">
    <property type="entry name" value="Integrase-like_cat_sf"/>
</dbReference>
<evidence type="ECO:0000313" key="5">
    <source>
        <dbReference type="Proteomes" id="UP000078504"/>
    </source>
</evidence>
<evidence type="ECO:0000259" key="3">
    <source>
        <dbReference type="PROSITE" id="PS51898"/>
    </source>
</evidence>
<dbReference type="PANTHER" id="PTHR30349:SF94">
    <property type="entry name" value="INTEGRASE_RECOMBINASE HI_1414-RELATED"/>
    <property type="match status" value="1"/>
</dbReference>
<protein>
    <submittedName>
        <fullName evidence="4">Site-specific recombinase/phage integrase</fullName>
    </submittedName>
</protein>
<accession>A0A1B7I548</accession>
<dbReference type="EMBL" id="LXEP01000004">
    <property type="protein sequence ID" value="OAT23540.1"/>
    <property type="molecule type" value="Genomic_DNA"/>
</dbReference>
<evidence type="ECO:0000256" key="2">
    <source>
        <dbReference type="ARBA" id="ARBA00023172"/>
    </source>
</evidence>
<dbReference type="Gene3D" id="1.10.443.10">
    <property type="entry name" value="Intergrase catalytic core"/>
    <property type="match status" value="1"/>
</dbReference>
<dbReference type="CDD" id="cd00796">
    <property type="entry name" value="INT_Rci_Hp1_C"/>
    <property type="match status" value="1"/>
</dbReference>
<evidence type="ECO:0000313" key="4">
    <source>
        <dbReference type="EMBL" id="OAT23540.1"/>
    </source>
</evidence>
<reference evidence="4 5" key="1">
    <citation type="submission" date="2016-04" db="EMBL/GenBank/DDBJ databases">
        <title>ATOL: Assembling a taxonomically balanced genome-scale reconstruction of the evolutionary history of the Enterobacteriaceae.</title>
        <authorList>
            <person name="Plunkett G.III."/>
            <person name="Neeno-Eckwall E.C."/>
            <person name="Glasner J.D."/>
            <person name="Perna N.T."/>
        </authorList>
    </citation>
    <scope>NUCLEOTIDE SEQUENCE [LARGE SCALE GENOMIC DNA]</scope>
    <source>
        <strain evidence="4 5">ATCC 51604</strain>
    </source>
</reference>
<proteinExistence type="predicted"/>
<dbReference type="InterPro" id="IPR011010">
    <property type="entry name" value="DNA_brk_join_enz"/>
</dbReference>
<comment type="caution">
    <text evidence="4">The sequence shown here is derived from an EMBL/GenBank/DDBJ whole genome shotgun (WGS) entry which is preliminary data.</text>
</comment>
<dbReference type="PROSITE" id="PS51898">
    <property type="entry name" value="TYR_RECOMBINASE"/>
    <property type="match status" value="1"/>
</dbReference>
<organism evidence="4 5">
    <name type="scientific">Buttiauxella gaviniae ATCC 51604</name>
    <dbReference type="NCBI Taxonomy" id="1354253"/>
    <lineage>
        <taxon>Bacteria</taxon>
        <taxon>Pseudomonadati</taxon>
        <taxon>Pseudomonadota</taxon>
        <taxon>Gammaproteobacteria</taxon>
        <taxon>Enterobacterales</taxon>
        <taxon>Enterobacteriaceae</taxon>
        <taxon>Buttiauxella</taxon>
    </lineage>
</organism>
<dbReference type="InterPro" id="IPR002104">
    <property type="entry name" value="Integrase_catalytic"/>
</dbReference>
<dbReference type="AlphaFoldDB" id="A0A1B7I548"/>